<keyword evidence="4" id="KW-1185">Reference proteome</keyword>
<name>A0A7W5ZZP7_9SPHN</name>
<dbReference type="EMBL" id="JACICY010000010">
    <property type="protein sequence ID" value="MBB3862149.1"/>
    <property type="molecule type" value="Genomic_DNA"/>
</dbReference>
<dbReference type="RefSeq" id="WP_183614640.1">
    <property type="nucleotide sequence ID" value="NZ_JACICY010000010.1"/>
</dbReference>
<dbReference type="CDD" id="cd05233">
    <property type="entry name" value="SDR_c"/>
    <property type="match status" value="1"/>
</dbReference>
<dbReference type="PRINTS" id="PR00081">
    <property type="entry name" value="GDHRDH"/>
</dbReference>
<dbReference type="PANTHER" id="PTHR43639:SF1">
    <property type="entry name" value="SHORT-CHAIN DEHYDROGENASE_REDUCTASE FAMILY PROTEIN"/>
    <property type="match status" value="1"/>
</dbReference>
<proteinExistence type="inferred from homology"/>
<protein>
    <submittedName>
        <fullName evidence="3">NAD(P)-dependent dehydrogenase (Short-subunit alcohol dehydrogenase family)</fullName>
    </submittedName>
</protein>
<dbReference type="Gene3D" id="3.40.50.720">
    <property type="entry name" value="NAD(P)-binding Rossmann-like Domain"/>
    <property type="match status" value="1"/>
</dbReference>
<evidence type="ECO:0000256" key="1">
    <source>
        <dbReference type="ARBA" id="ARBA00006484"/>
    </source>
</evidence>
<dbReference type="SUPFAM" id="SSF51735">
    <property type="entry name" value="NAD(P)-binding Rossmann-fold domains"/>
    <property type="match status" value="1"/>
</dbReference>
<dbReference type="PANTHER" id="PTHR43639">
    <property type="entry name" value="OXIDOREDUCTASE, SHORT-CHAIN DEHYDROGENASE/REDUCTASE FAMILY (AFU_ORTHOLOGUE AFUA_5G02870)"/>
    <property type="match status" value="1"/>
</dbReference>
<evidence type="ECO:0000313" key="3">
    <source>
        <dbReference type="EMBL" id="MBB3862149.1"/>
    </source>
</evidence>
<accession>A0A7W5ZZP7</accession>
<evidence type="ECO:0000256" key="2">
    <source>
        <dbReference type="ARBA" id="ARBA00023002"/>
    </source>
</evidence>
<dbReference type="GO" id="GO:0016491">
    <property type="term" value="F:oxidoreductase activity"/>
    <property type="evidence" value="ECO:0007669"/>
    <property type="project" value="UniProtKB-KW"/>
</dbReference>
<organism evidence="3 4">
    <name type="scientific">Novosphingobium hassiacum</name>
    <dbReference type="NCBI Taxonomy" id="173676"/>
    <lineage>
        <taxon>Bacteria</taxon>
        <taxon>Pseudomonadati</taxon>
        <taxon>Pseudomonadota</taxon>
        <taxon>Alphaproteobacteria</taxon>
        <taxon>Sphingomonadales</taxon>
        <taxon>Sphingomonadaceae</taxon>
        <taxon>Novosphingobium</taxon>
    </lineage>
</organism>
<dbReference type="Proteomes" id="UP000562395">
    <property type="component" value="Unassembled WGS sequence"/>
</dbReference>
<sequence>MSGQSDKSAIVFGGSGGLGAGCVRALARDWPVIGIVYHNGRERAEALASDLPEGCRGLPVQCDTTNSASVRAAVEAVVAQGGQLGCAVYSAGIAIDQPYISEISEDQWRAVFEAETIGFTRMLSVVLPMFRAQSGGNIVAVTSMANTRVIIGDTISAAPKAAIEALCRGIAKEEGKYGIRANTVAPGAMNSGLGEQYMAERWTPQFWEGFRKSIPLRRFGLAEDIGEAAAFFASDRASYLTGQTLIVDGGYTL</sequence>
<reference evidence="3 4" key="1">
    <citation type="submission" date="2020-08" db="EMBL/GenBank/DDBJ databases">
        <title>Genomic Encyclopedia of Type Strains, Phase IV (KMG-IV): sequencing the most valuable type-strain genomes for metagenomic binning, comparative biology and taxonomic classification.</title>
        <authorList>
            <person name="Goeker M."/>
        </authorList>
    </citation>
    <scope>NUCLEOTIDE SEQUENCE [LARGE SCALE GENOMIC DNA]</scope>
    <source>
        <strain evidence="3 4">DSM 14552</strain>
    </source>
</reference>
<keyword evidence="2" id="KW-0560">Oxidoreductase</keyword>
<dbReference type="PROSITE" id="PS51257">
    <property type="entry name" value="PROKAR_LIPOPROTEIN"/>
    <property type="match status" value="1"/>
</dbReference>
<dbReference type="InterPro" id="IPR036291">
    <property type="entry name" value="NAD(P)-bd_dom_sf"/>
</dbReference>
<comment type="caution">
    <text evidence="3">The sequence shown here is derived from an EMBL/GenBank/DDBJ whole genome shotgun (WGS) entry which is preliminary data.</text>
</comment>
<comment type="similarity">
    <text evidence="1">Belongs to the short-chain dehydrogenases/reductases (SDR) family.</text>
</comment>
<gene>
    <name evidence="3" type="ORF">GGQ88_003447</name>
</gene>
<dbReference type="AlphaFoldDB" id="A0A7W5ZZP7"/>
<evidence type="ECO:0000313" key="4">
    <source>
        <dbReference type="Proteomes" id="UP000562395"/>
    </source>
</evidence>
<dbReference type="InterPro" id="IPR002347">
    <property type="entry name" value="SDR_fam"/>
</dbReference>
<dbReference type="Pfam" id="PF13561">
    <property type="entry name" value="adh_short_C2"/>
    <property type="match status" value="1"/>
</dbReference>